<evidence type="ECO:0000256" key="9">
    <source>
        <dbReference type="ARBA" id="ARBA00054633"/>
    </source>
</evidence>
<feature type="binding site" evidence="11">
    <location>
        <position position="243"/>
    </location>
    <ligand>
        <name>glycerol</name>
        <dbReference type="ChEBI" id="CHEBI:17754"/>
    </ligand>
</feature>
<feature type="binding site" evidence="11">
    <location>
        <position position="11"/>
    </location>
    <ligand>
        <name>sn-glycerol 3-phosphate</name>
        <dbReference type="ChEBI" id="CHEBI:57597"/>
    </ligand>
</feature>
<dbReference type="EMBL" id="HF563609">
    <property type="protein sequence ID" value="CDI40973.1"/>
    <property type="molecule type" value="Genomic_DNA"/>
</dbReference>
<dbReference type="Gene3D" id="3.30.420.40">
    <property type="match status" value="2"/>
</dbReference>
<feature type="binding site" evidence="11">
    <location>
        <position position="407"/>
    </location>
    <ligand>
        <name>ATP</name>
        <dbReference type="ChEBI" id="CHEBI:30616"/>
    </ligand>
</feature>
<evidence type="ECO:0000259" key="13">
    <source>
        <dbReference type="Pfam" id="PF00370"/>
    </source>
</evidence>
<feature type="binding site" evidence="11">
    <location>
        <position position="242"/>
    </location>
    <ligand>
        <name>glycerol</name>
        <dbReference type="ChEBI" id="CHEBI:17754"/>
    </ligand>
</feature>
<protein>
    <recommendedName>
        <fullName evidence="11">Glycerol kinase</fullName>
        <ecNumber evidence="11">2.7.1.30</ecNumber>
    </recommendedName>
    <alternativeName>
        <fullName evidence="11">ATP:glycerol 3-phosphotransferase</fullName>
    </alternativeName>
    <alternativeName>
        <fullName evidence="11">Glycerokinase</fullName>
        <shortName evidence="11">GK</shortName>
    </alternativeName>
</protein>
<dbReference type="SUPFAM" id="SSF53067">
    <property type="entry name" value="Actin-like ATPase domain"/>
    <property type="match status" value="2"/>
</dbReference>
<dbReference type="NCBIfam" id="NF000756">
    <property type="entry name" value="PRK00047.1"/>
    <property type="match status" value="1"/>
</dbReference>
<dbReference type="InterPro" id="IPR018483">
    <property type="entry name" value="Carb_kinase_FGGY_CS"/>
</dbReference>
<feature type="binding site" evidence="11">
    <location>
        <position position="11"/>
    </location>
    <ligand>
        <name>ADP</name>
        <dbReference type="ChEBI" id="CHEBI:456216"/>
    </ligand>
</feature>
<evidence type="ECO:0000256" key="4">
    <source>
        <dbReference type="ARBA" id="ARBA00022741"/>
    </source>
</evidence>
<dbReference type="NCBIfam" id="TIGR01311">
    <property type="entry name" value="glycerol_kin"/>
    <property type="match status" value="1"/>
</dbReference>
<dbReference type="PANTHER" id="PTHR10196:SF69">
    <property type="entry name" value="GLYCEROL KINASE"/>
    <property type="match status" value="1"/>
</dbReference>
<feature type="binding site" evidence="11">
    <location>
        <position position="12"/>
    </location>
    <ligand>
        <name>ATP</name>
        <dbReference type="ChEBI" id="CHEBI:30616"/>
    </ligand>
</feature>
<dbReference type="Pfam" id="PF02782">
    <property type="entry name" value="FGGY_C"/>
    <property type="match status" value="1"/>
</dbReference>
<dbReference type="OrthoDB" id="9805576at2"/>
<keyword evidence="6 11" id="KW-0319">Glycerol metabolism</keyword>
<sequence>MGRILVIDQGTTGSRAIIFDEHGERLFMEYKEFRQIYPKPGWVEHDPMEIWDVTLDVTKRVLANANMSGKDISAIGITNQRETTTLWDKNTGKPLYNSIVWACRRTTDICQDLISKGYNEIFNKKTGLIIDPVYSATKIRWIMDNVDGVKEKVDRDEVLFGTIDSWLLWNLTGGNVHATDFSNASRTMLFNVKDIKWDEELLKIMDIPANMLPEVKPSVGLFGYTDKKLFGKEIPITGIAGDQQAALFGQTCFEEGDTKNTYGTSCVPLMFTGTKPVFTDKGLLTLAWGYNNEVKYSMGASIFTAGSAIQWLRDNLNLISSSSETEELAKSVEDNAGVYFVPAFTGLGAPHWDMYARGMIIGLTSNATKAHLVRATLESLAYQTRDLLDEIESKSAIKLKCLKVDGGAAKNNFLMQFQADILNCPVIRPKDIETTSLGAAYMAGLGIGIWKDENEIKQLWKIDKEFYPSMQKDKREELYSNWKHAVEHARGWLKK</sequence>
<evidence type="ECO:0000256" key="12">
    <source>
        <dbReference type="RuleBase" id="RU003733"/>
    </source>
</evidence>
<dbReference type="AlphaFoldDB" id="F4LRZ6"/>
<feature type="binding site" evidence="11">
    <location>
        <position position="81"/>
    </location>
    <ligand>
        <name>glycerol</name>
        <dbReference type="ChEBI" id="CHEBI:17754"/>
    </ligand>
</feature>
<dbReference type="FunFam" id="3.30.420.40:FF:000007">
    <property type="entry name" value="Glycerol kinase"/>
    <property type="match status" value="1"/>
</dbReference>
<keyword evidence="4 11" id="KW-0547">Nucleotide-binding</keyword>
<evidence type="ECO:0000256" key="3">
    <source>
        <dbReference type="ARBA" id="ARBA00022679"/>
    </source>
</evidence>
<feature type="domain" description="Carbohydrate kinase FGGY C-terminal" evidence="14">
    <location>
        <begin position="260"/>
        <end position="444"/>
    </location>
</feature>
<dbReference type="PIRSF" id="PIRSF000538">
    <property type="entry name" value="GlpK"/>
    <property type="match status" value="1"/>
</dbReference>
<keyword evidence="16" id="KW-1185">Reference proteome</keyword>
<feature type="binding site" evidence="11">
    <location>
        <position position="264"/>
    </location>
    <ligand>
        <name>ADP</name>
        <dbReference type="ChEBI" id="CHEBI:456216"/>
    </ligand>
</feature>
<gene>
    <name evidence="11 15" type="primary">glpK</name>
    <name evidence="15" type="ordered locus">TEPIRE1_2381</name>
</gene>
<dbReference type="KEGG" id="tae:TepiRe1_2381"/>
<evidence type="ECO:0000256" key="6">
    <source>
        <dbReference type="ARBA" id="ARBA00022798"/>
    </source>
</evidence>
<comment type="catalytic activity">
    <reaction evidence="8 11">
        <text>glycerol + ATP = sn-glycerol 3-phosphate + ADP + H(+)</text>
        <dbReference type="Rhea" id="RHEA:21644"/>
        <dbReference type="ChEBI" id="CHEBI:15378"/>
        <dbReference type="ChEBI" id="CHEBI:17754"/>
        <dbReference type="ChEBI" id="CHEBI:30616"/>
        <dbReference type="ChEBI" id="CHEBI:57597"/>
        <dbReference type="ChEBI" id="CHEBI:456216"/>
        <dbReference type="EC" id="2.7.1.30"/>
    </reaction>
</comment>
<dbReference type="EC" id="2.7.1.30" evidence="11"/>
<dbReference type="FunFam" id="3.30.420.40:FF:000008">
    <property type="entry name" value="Glycerol kinase"/>
    <property type="match status" value="1"/>
</dbReference>
<feature type="binding site" evidence="11">
    <location>
        <position position="407"/>
    </location>
    <ligand>
        <name>ADP</name>
        <dbReference type="ChEBI" id="CHEBI:456216"/>
    </ligand>
</feature>
<proteinExistence type="inferred from homology"/>
<dbReference type="GO" id="GO:0019563">
    <property type="term" value="P:glycerol catabolic process"/>
    <property type="evidence" value="ECO:0007669"/>
    <property type="project" value="UniProtKB-UniRule"/>
</dbReference>
<evidence type="ECO:0000256" key="8">
    <source>
        <dbReference type="ARBA" id="ARBA00052101"/>
    </source>
</evidence>
<name>F4LRZ6_TEPAE</name>
<dbReference type="STRING" id="1209989.TepRe1_2213"/>
<dbReference type="InterPro" id="IPR000577">
    <property type="entry name" value="Carb_kinase_FGGY"/>
</dbReference>
<feature type="binding site" evidence="11">
    <location>
        <position position="82"/>
    </location>
    <ligand>
        <name>glycerol</name>
        <dbReference type="ChEBI" id="CHEBI:17754"/>
    </ligand>
</feature>
<evidence type="ECO:0000256" key="10">
    <source>
        <dbReference type="ARBA" id="ARBA00063665"/>
    </source>
</evidence>
<dbReference type="KEGG" id="tep:TepRe1_2213"/>
<dbReference type="InterPro" id="IPR043129">
    <property type="entry name" value="ATPase_NBD"/>
</dbReference>
<feature type="binding site" evidence="11">
    <location>
        <position position="242"/>
    </location>
    <ligand>
        <name>sn-glycerol 3-phosphate</name>
        <dbReference type="ChEBI" id="CHEBI:57597"/>
    </ligand>
</feature>
<dbReference type="GO" id="GO:0006072">
    <property type="term" value="P:glycerol-3-phosphate metabolic process"/>
    <property type="evidence" value="ECO:0007669"/>
    <property type="project" value="InterPro"/>
</dbReference>
<dbReference type="Proteomes" id="UP000010802">
    <property type="component" value="Chromosome"/>
</dbReference>
<accession>F4LRZ6</accession>
<dbReference type="eggNOG" id="COG0554">
    <property type="taxonomic scope" value="Bacteria"/>
</dbReference>
<dbReference type="InterPro" id="IPR018485">
    <property type="entry name" value="FGGY_C"/>
</dbReference>
<reference evidence="16" key="1">
    <citation type="journal article" date="2013" name="Genome Announc.">
        <title>First genome sequence of a syntrophic acetate-oxidizing bacterium, Tepidanaerobacter acetatoxydans strain Re1.</title>
        <authorList>
            <person name="Manzoor S."/>
            <person name="Bongcam-Rudloff E."/>
            <person name="Schnurer A."/>
            <person name="Muller B."/>
        </authorList>
    </citation>
    <scope>NUCLEOTIDE SEQUENCE [LARGE SCALE GENOMIC DNA]</scope>
    <source>
        <strain evidence="16">Re1</strain>
    </source>
</reference>
<dbReference type="InterPro" id="IPR005999">
    <property type="entry name" value="Glycerol_kin"/>
</dbReference>
<dbReference type="UniPathway" id="UPA00618">
    <property type="reaction ID" value="UER00672"/>
</dbReference>
<dbReference type="PANTHER" id="PTHR10196">
    <property type="entry name" value="SUGAR KINASE"/>
    <property type="match status" value="1"/>
</dbReference>
<feature type="binding site" evidence="11">
    <location>
        <position position="264"/>
    </location>
    <ligand>
        <name>ATP</name>
        <dbReference type="ChEBI" id="CHEBI:30616"/>
    </ligand>
</feature>
<feature type="binding site" evidence="11">
    <location>
        <position position="411"/>
    </location>
    <ligand>
        <name>ADP</name>
        <dbReference type="ChEBI" id="CHEBI:456216"/>
    </ligand>
</feature>
<evidence type="ECO:0000256" key="1">
    <source>
        <dbReference type="ARBA" id="ARBA00005190"/>
    </source>
</evidence>
<feature type="binding site" evidence="11">
    <location>
        <position position="15"/>
    </location>
    <ligand>
        <name>ADP</name>
        <dbReference type="ChEBI" id="CHEBI:456216"/>
    </ligand>
</feature>
<feature type="binding site" evidence="11">
    <location>
        <position position="310"/>
    </location>
    <ligand>
        <name>ATP</name>
        <dbReference type="ChEBI" id="CHEBI:30616"/>
    </ligand>
</feature>
<keyword evidence="7 11" id="KW-0067">ATP-binding</keyword>
<evidence type="ECO:0000313" key="16">
    <source>
        <dbReference type="Proteomes" id="UP000010802"/>
    </source>
</evidence>
<dbReference type="GO" id="GO:0004370">
    <property type="term" value="F:glycerol kinase activity"/>
    <property type="evidence" value="ECO:0007669"/>
    <property type="project" value="UniProtKB-UniRule"/>
</dbReference>
<feature type="domain" description="Carbohydrate kinase FGGY N-terminal" evidence="13">
    <location>
        <begin position="4"/>
        <end position="249"/>
    </location>
</feature>
<keyword evidence="3 11" id="KW-0808">Transferase</keyword>
<comment type="subunit">
    <text evidence="10 11">Homotetramer and homodimer (in equilibrium).</text>
</comment>
<comment type="function">
    <text evidence="9 11">Key enzyme in the regulation of glycerol uptake and metabolism. Catalyzes the phosphorylation of glycerol to yield sn-glycerol 3-phosphate.</text>
</comment>
<comment type="caution">
    <text evidence="11">Lacks conserved residue(s) required for the propagation of feature annotation.</text>
</comment>
<evidence type="ECO:0000313" key="15">
    <source>
        <dbReference type="EMBL" id="CDI40973.1"/>
    </source>
</evidence>
<evidence type="ECO:0000259" key="14">
    <source>
        <dbReference type="Pfam" id="PF02782"/>
    </source>
</evidence>
<comment type="activity regulation">
    <text evidence="11">Activated by phosphorylation and inhibited by fructose 1,6-bisphosphate (FBP).</text>
</comment>
<evidence type="ECO:0000256" key="2">
    <source>
        <dbReference type="ARBA" id="ARBA00009156"/>
    </source>
</evidence>
<dbReference type="InterPro" id="IPR018484">
    <property type="entry name" value="FGGY_N"/>
</dbReference>
<keyword evidence="5 11" id="KW-0418">Kinase</keyword>
<feature type="binding site" evidence="11">
    <location>
        <position position="81"/>
    </location>
    <ligand>
        <name>sn-glycerol 3-phosphate</name>
        <dbReference type="ChEBI" id="CHEBI:57597"/>
    </ligand>
</feature>
<dbReference type="GO" id="GO:0005829">
    <property type="term" value="C:cytosol"/>
    <property type="evidence" value="ECO:0007669"/>
    <property type="project" value="UniProtKB-ARBA"/>
</dbReference>
<feature type="binding site" evidence="11">
    <location>
        <position position="11"/>
    </location>
    <ligand>
        <name>ATP</name>
        <dbReference type="ChEBI" id="CHEBI:30616"/>
    </ligand>
</feature>
<comment type="pathway">
    <text evidence="1 11">Polyol metabolism; glycerol degradation via glycerol kinase pathway; sn-glycerol 3-phosphate from glycerol: step 1/1.</text>
</comment>
<evidence type="ECO:0000256" key="5">
    <source>
        <dbReference type="ARBA" id="ARBA00022777"/>
    </source>
</evidence>
<feature type="binding site" evidence="11">
    <location>
        <position position="82"/>
    </location>
    <ligand>
        <name>sn-glycerol 3-phosphate</name>
        <dbReference type="ChEBI" id="CHEBI:57597"/>
    </ligand>
</feature>
<feature type="binding site" evidence="11">
    <location>
        <position position="306"/>
    </location>
    <ligand>
        <name>ATP</name>
        <dbReference type="ChEBI" id="CHEBI:30616"/>
    </ligand>
</feature>
<dbReference type="HOGENOM" id="CLU_009281_2_3_9"/>
<dbReference type="CDD" id="cd07786">
    <property type="entry name" value="FGGY_EcGK_like"/>
    <property type="match status" value="1"/>
</dbReference>
<feature type="binding site" evidence="11">
    <location>
        <position position="306"/>
    </location>
    <ligand>
        <name>ADP</name>
        <dbReference type="ChEBI" id="CHEBI:456216"/>
    </ligand>
</feature>
<dbReference type="PROSITE" id="PS00445">
    <property type="entry name" value="FGGY_KINASES_2"/>
    <property type="match status" value="1"/>
</dbReference>
<dbReference type="HAMAP" id="MF_00186">
    <property type="entry name" value="Glycerol_kin"/>
    <property type="match status" value="1"/>
</dbReference>
<dbReference type="GO" id="GO:0005524">
    <property type="term" value="F:ATP binding"/>
    <property type="evidence" value="ECO:0007669"/>
    <property type="project" value="UniProtKB-UniRule"/>
</dbReference>
<evidence type="ECO:0000256" key="7">
    <source>
        <dbReference type="ARBA" id="ARBA00022840"/>
    </source>
</evidence>
<dbReference type="RefSeq" id="WP_013779254.1">
    <property type="nucleotide sequence ID" value="NC_015519.1"/>
</dbReference>
<evidence type="ECO:0000256" key="11">
    <source>
        <dbReference type="HAMAP-Rule" id="MF_00186"/>
    </source>
</evidence>
<organism evidence="15 16">
    <name type="scientific">Tepidanaerobacter acetatoxydans (strain DSM 21804 / JCM 16047 / Re1)</name>
    <dbReference type="NCBI Taxonomy" id="1209989"/>
    <lineage>
        <taxon>Bacteria</taxon>
        <taxon>Bacillati</taxon>
        <taxon>Bacillota</taxon>
        <taxon>Clostridia</taxon>
        <taxon>Thermosediminibacterales</taxon>
        <taxon>Tepidanaerobacteraceae</taxon>
        <taxon>Tepidanaerobacter</taxon>
    </lineage>
</organism>
<comment type="similarity">
    <text evidence="2 11 12">Belongs to the FGGY kinase family.</text>
</comment>
<dbReference type="Pfam" id="PF00370">
    <property type="entry name" value="FGGY_N"/>
    <property type="match status" value="1"/>
</dbReference>